<reference evidence="2" key="1">
    <citation type="submission" date="2016-11" db="EMBL/GenBank/DDBJ databases">
        <authorList>
            <person name="Varghese N."/>
            <person name="Submissions S."/>
        </authorList>
    </citation>
    <scope>NUCLEOTIDE SEQUENCE [LARGE SCALE GENOMIC DNA]</scope>
    <source>
        <strain evidence="2">DSM 13643</strain>
    </source>
</reference>
<sequence length="156" mass="18233">MRILQIKKFSIVIILIILMFCSLLNFSYASTDNMNVIKIAKNFVDTISSKHEHFSDWKISVICEPVPLYKENGKIRAYLFHLRKSKETVGYFILDIKTLNVVEFARGESPYQSTLKRFKIEKFKDKKIEKEMLVYAGPSYYILGVKTSKDKNIFNS</sequence>
<keyword evidence="2" id="KW-1185">Reference proteome</keyword>
<protein>
    <submittedName>
        <fullName evidence="1">Uncharacterized protein</fullName>
    </submittedName>
</protein>
<evidence type="ECO:0000313" key="1">
    <source>
        <dbReference type="EMBL" id="SHH85544.1"/>
    </source>
</evidence>
<name>A0A1M5WEA0_9FIRM</name>
<accession>A0A1M5WEA0</accession>
<dbReference type="EMBL" id="FQXO01000102">
    <property type="protein sequence ID" value="SHH85544.1"/>
    <property type="molecule type" value="Genomic_DNA"/>
</dbReference>
<organism evidence="1 2">
    <name type="scientific">Caloranaerobacter azorensis DSM 13643</name>
    <dbReference type="NCBI Taxonomy" id="1121264"/>
    <lineage>
        <taxon>Bacteria</taxon>
        <taxon>Bacillati</taxon>
        <taxon>Bacillota</taxon>
        <taxon>Tissierellia</taxon>
        <taxon>Tissierellales</taxon>
        <taxon>Thermohalobacteraceae</taxon>
        <taxon>Caloranaerobacter</taxon>
    </lineage>
</organism>
<evidence type="ECO:0000313" key="2">
    <source>
        <dbReference type="Proteomes" id="UP000183967"/>
    </source>
</evidence>
<proteinExistence type="predicted"/>
<dbReference type="Proteomes" id="UP000183967">
    <property type="component" value="Unassembled WGS sequence"/>
</dbReference>
<dbReference type="RefSeq" id="WP_073197925.1">
    <property type="nucleotide sequence ID" value="NZ_FQXO01000102.1"/>
</dbReference>
<gene>
    <name evidence="1" type="ORF">SAMN02745135_02425</name>
</gene>
<dbReference type="AlphaFoldDB" id="A0A1M5WEA0"/>